<accession>A0A1E5QPN3</accession>
<evidence type="ECO:0008006" key="2">
    <source>
        <dbReference type="Google" id="ProtNLM"/>
    </source>
</evidence>
<protein>
    <recommendedName>
        <fullName evidence="2">SIMPL domain-containing protein</fullName>
    </recommendedName>
</protein>
<dbReference type="GO" id="GO:0006974">
    <property type="term" value="P:DNA damage response"/>
    <property type="evidence" value="ECO:0007669"/>
    <property type="project" value="TreeGrafter"/>
</dbReference>
<evidence type="ECO:0000313" key="1">
    <source>
        <dbReference type="EMBL" id="OEJ76616.1"/>
    </source>
</evidence>
<dbReference type="Gene3D" id="3.30.70.2970">
    <property type="entry name" value="Protein of unknown function (DUF541), domain 2"/>
    <property type="match status" value="1"/>
</dbReference>
<dbReference type="PANTHER" id="PTHR34387:SF1">
    <property type="entry name" value="PERIPLASMIC IMMUNOGENIC PROTEIN"/>
    <property type="match status" value="1"/>
</dbReference>
<reference evidence="1" key="1">
    <citation type="submission" date="2016-09" db="EMBL/GenBank/DDBJ databases">
        <title>Draft genome of thermotolerant cyanobacterium Desertifilum sp. strain IPPAS B-1220.</title>
        <authorList>
            <person name="Sinetova M.A."/>
            <person name="Bolakhan K."/>
            <person name="Zayadan B.K."/>
            <person name="Mironov K.S."/>
            <person name="Ustinova V."/>
            <person name="Kupriyanova E.V."/>
            <person name="Sidorov R.A."/>
            <person name="Skrypnik A.N."/>
            <person name="Gogoleva N.E."/>
            <person name="Gogolev Y.V."/>
            <person name="Los D.A."/>
        </authorList>
    </citation>
    <scope>NUCLEOTIDE SEQUENCE [LARGE SCALE GENOMIC DNA]</scope>
    <source>
        <strain evidence="1">IPPAS B-1220</strain>
    </source>
</reference>
<dbReference type="PANTHER" id="PTHR34387">
    <property type="entry name" value="SLR1258 PROTEIN"/>
    <property type="match status" value="1"/>
</dbReference>
<dbReference type="AlphaFoldDB" id="A0A1E5QPN3"/>
<dbReference type="OrthoDB" id="460796at2"/>
<dbReference type="Pfam" id="PF04402">
    <property type="entry name" value="SIMPL"/>
    <property type="match status" value="1"/>
</dbReference>
<sequence length="256" mass="27582">MHSSVPSKFLSSSWVRLSVLPLAAAGVLGITLTATGVFSTSRPVVAQERTMRTLTVSGQGIERIPTTITQVQLGVEVQGRTSEEVQREVARRSSAVVELLKARNVEKLETTGVRLNPVYDYSGNTQRLTGYTGVNTVSFRVNTERAGTLIDDAVKAGATRVDGVNFTATDSAIADAQKQALRRATQDAQQQADAVLESLNLRRRDIVSIQINNASAPPPPMFRGMMNMAEQAADAKTPIVGGEQQVNAIVTLEIQY</sequence>
<dbReference type="STRING" id="1781255.BH720_03400"/>
<dbReference type="InterPro" id="IPR007497">
    <property type="entry name" value="SIMPL/DUF541"/>
</dbReference>
<dbReference type="RefSeq" id="WP_069965755.1">
    <property type="nucleotide sequence ID" value="NZ_CM124774.1"/>
</dbReference>
<organism evidence="1">
    <name type="scientific">Desertifilum tharense IPPAS B-1220</name>
    <dbReference type="NCBI Taxonomy" id="1781255"/>
    <lineage>
        <taxon>Bacteria</taxon>
        <taxon>Bacillati</taxon>
        <taxon>Cyanobacteriota</taxon>
        <taxon>Cyanophyceae</taxon>
        <taxon>Desertifilales</taxon>
        <taxon>Desertifilaceae</taxon>
        <taxon>Desertifilum</taxon>
    </lineage>
</organism>
<comment type="caution">
    <text evidence="1">The sequence shown here is derived from an EMBL/GenBank/DDBJ whole genome shotgun (WGS) entry which is preliminary data.</text>
</comment>
<dbReference type="InterPro" id="IPR052022">
    <property type="entry name" value="26kDa_periplasmic_antigen"/>
</dbReference>
<name>A0A1E5QPN3_9CYAN</name>
<proteinExistence type="predicted"/>
<gene>
    <name evidence="1" type="ORF">BH720_03400</name>
</gene>
<dbReference type="EMBL" id="MJGC01000035">
    <property type="protein sequence ID" value="OEJ76616.1"/>
    <property type="molecule type" value="Genomic_DNA"/>
</dbReference>
<dbReference type="Gene3D" id="3.30.110.170">
    <property type="entry name" value="Protein of unknown function (DUF541), domain 1"/>
    <property type="match status" value="1"/>
</dbReference>